<dbReference type="VEuPathDB" id="FungiDB:UMAG_03001"/>
<dbReference type="InParanoid" id="A0A0D1DZM0"/>
<feature type="compositionally biased region" description="Low complexity" evidence="1">
    <location>
        <begin position="238"/>
        <end position="250"/>
    </location>
</feature>
<feature type="transmembrane region" description="Helical" evidence="2">
    <location>
        <begin position="717"/>
        <end position="738"/>
    </location>
</feature>
<dbReference type="AlphaFoldDB" id="A0A0D1DZM0"/>
<organism evidence="3 4">
    <name type="scientific">Mycosarcoma maydis</name>
    <name type="common">Corn smut fungus</name>
    <name type="synonym">Ustilago maydis</name>
    <dbReference type="NCBI Taxonomy" id="5270"/>
    <lineage>
        <taxon>Eukaryota</taxon>
        <taxon>Fungi</taxon>
        <taxon>Dikarya</taxon>
        <taxon>Basidiomycota</taxon>
        <taxon>Ustilaginomycotina</taxon>
        <taxon>Ustilaginomycetes</taxon>
        <taxon>Ustilaginales</taxon>
        <taxon>Ustilaginaceae</taxon>
        <taxon>Mycosarcoma</taxon>
    </lineage>
</organism>
<feature type="region of interest" description="Disordered" evidence="1">
    <location>
        <begin position="470"/>
        <end position="496"/>
    </location>
</feature>
<dbReference type="GeneID" id="23563596"/>
<feature type="region of interest" description="Disordered" evidence="1">
    <location>
        <begin position="113"/>
        <end position="161"/>
    </location>
</feature>
<proteinExistence type="predicted"/>
<dbReference type="EMBL" id="CM003146">
    <property type="protein sequence ID" value="KIS69021.1"/>
    <property type="molecule type" value="Genomic_DNA"/>
</dbReference>
<feature type="compositionally biased region" description="Polar residues" evidence="1">
    <location>
        <begin position="475"/>
        <end position="496"/>
    </location>
</feature>
<dbReference type="Proteomes" id="UP000000561">
    <property type="component" value="Chromosome 7"/>
</dbReference>
<keyword evidence="2" id="KW-0812">Transmembrane</keyword>
<keyword evidence="2" id="KW-0472">Membrane</keyword>
<dbReference type="eggNOG" id="ENOG502SEJQ">
    <property type="taxonomic scope" value="Eukaryota"/>
</dbReference>
<evidence type="ECO:0000313" key="4">
    <source>
        <dbReference type="Proteomes" id="UP000000561"/>
    </source>
</evidence>
<feature type="region of interest" description="Disordered" evidence="1">
    <location>
        <begin position="821"/>
        <end position="843"/>
    </location>
</feature>
<evidence type="ECO:0000256" key="2">
    <source>
        <dbReference type="SAM" id="Phobius"/>
    </source>
</evidence>
<dbReference type="KEGG" id="uma:UMAG_03001"/>
<dbReference type="OMA" id="MNTRICK"/>
<dbReference type="OrthoDB" id="3361340at2759"/>
<keyword evidence="4" id="KW-1185">Reference proteome</keyword>
<evidence type="ECO:0000256" key="1">
    <source>
        <dbReference type="SAM" id="MobiDB-lite"/>
    </source>
</evidence>
<protein>
    <submittedName>
        <fullName evidence="3">Uncharacterized protein</fullName>
    </submittedName>
</protein>
<feature type="region of interest" description="Disordered" evidence="1">
    <location>
        <begin position="223"/>
        <end position="252"/>
    </location>
</feature>
<dbReference type="RefSeq" id="XP_011389386.1">
    <property type="nucleotide sequence ID" value="XM_011391084.1"/>
</dbReference>
<dbReference type="STRING" id="237631.A0A0D1DZM0"/>
<keyword evidence="2" id="KW-1133">Transmembrane helix</keyword>
<sequence>MVTVGIPGTTGSGSSMNTRICKKLVVKGHASSSGATYTLFLKIQLPATERGETHVLIEDSAAELQEAIVHLLDASGAAPTLSASAATAASALRIPLSIRHDLNESLIEYELRERGNAGSSSSSSEPSDLPTVARSDDGKITFRTTNRSSPRSKHKSASHPTSSSYMVTLHLYTKPLSTPPTAPFSVKLAVPVCLNNYLRFTVDESIDSDFGLHGMAVEVDPPILPIPSQRRPLRRRSSTASSRRPSSIVSHSDDEADLTLLGSDSGDEADPEHDNTAIVGPFHACKALILRMASQQAGDFVICHHPLYLLPNALRAEQGQSWIRYQLFRKAGDDSSDNAALRAYFVAKLKLDKPYFPGLDREVQLYIQLGSDLSILEWRPVKVDASRGILSWSFGSLASLSPLKSQQPNGAVDTNGDRVSGFEIGDLVVLPEPSQQAADEEDLLSVAPPKGIDNINLDFSVDNGAAPSAKKRRFSLQSSSSTRHLPSTPPSEQSESALGNNNVLAITLNLLPVLQGSEPLSVSVLGTLMLTPALSKAIRSRDFSDLPRGLSAPAVANLTKGPFDVALVDAKQDQWPDAAKPNESLVDSRETVQKSQQEGKTGLVLHGTSATNAGEVEEILQQSQQEGKTGLVLHGTSATNAGEVEEILQQSQQEGKTGLVLHGTSATNAGEAEEILQKALAIIAAHNEILSKADRGANSLTKQEHSKQGRQESGSGWVLHVSHLLWTLFLTAMILMLFNAGQTAHRTLSAKLDELSRLLQVPPRADVQSFVGVVQHTRPEPAVFEPASTAASASASALASEPQRSEAFGVHELDDAEMLTSASTPSWPDHAAEPLSDGPHTTASLDTALQMRTLHTSLSSLASTWIHDMLRIPLSIIHRLWSILVRA</sequence>
<gene>
    <name evidence="3" type="ORF">UMAG_03001</name>
</gene>
<evidence type="ECO:0000313" key="3">
    <source>
        <dbReference type="EMBL" id="KIS69021.1"/>
    </source>
</evidence>
<reference evidence="3 4" key="1">
    <citation type="journal article" date="2006" name="Nature">
        <title>Insights from the genome of the biotrophic fungal plant pathogen Ustilago maydis.</title>
        <authorList>
            <person name="Kamper J."/>
            <person name="Kahmann R."/>
            <person name="Bolker M."/>
            <person name="Ma L.J."/>
            <person name="Brefort T."/>
            <person name="Saville B.J."/>
            <person name="Banuett F."/>
            <person name="Kronstad J.W."/>
            <person name="Gold S.E."/>
            <person name="Muller O."/>
            <person name="Perlin M.H."/>
            <person name="Wosten H.A."/>
            <person name="de Vries R."/>
            <person name="Ruiz-Herrera J."/>
            <person name="Reynaga-Pena C.G."/>
            <person name="Snetselaar K."/>
            <person name="McCann M."/>
            <person name="Perez-Martin J."/>
            <person name="Feldbrugge M."/>
            <person name="Basse C.W."/>
            <person name="Steinberg G."/>
            <person name="Ibeas J.I."/>
            <person name="Holloman W."/>
            <person name="Guzman P."/>
            <person name="Farman M."/>
            <person name="Stajich J.E."/>
            <person name="Sentandreu R."/>
            <person name="Gonzalez-Prieto J.M."/>
            <person name="Kennell J.C."/>
            <person name="Molina L."/>
            <person name="Schirawski J."/>
            <person name="Mendoza-Mendoza A."/>
            <person name="Greilinger D."/>
            <person name="Munch K."/>
            <person name="Rossel N."/>
            <person name="Scherer M."/>
            <person name="Vranes M."/>
            <person name="Ladendorf O."/>
            <person name="Vincon V."/>
            <person name="Fuchs U."/>
            <person name="Sandrock B."/>
            <person name="Meng S."/>
            <person name="Ho E.C."/>
            <person name="Cahill M.J."/>
            <person name="Boyce K.J."/>
            <person name="Klose J."/>
            <person name="Klosterman S.J."/>
            <person name="Deelstra H.J."/>
            <person name="Ortiz-Castellanos L."/>
            <person name="Li W."/>
            <person name="Sanchez-Alonso P."/>
            <person name="Schreier P.H."/>
            <person name="Hauser-Hahn I."/>
            <person name="Vaupel M."/>
            <person name="Koopmann E."/>
            <person name="Friedrich G."/>
            <person name="Voss H."/>
            <person name="Schluter T."/>
            <person name="Margolis J."/>
            <person name="Platt D."/>
            <person name="Swimmer C."/>
            <person name="Gnirke A."/>
            <person name="Chen F."/>
            <person name="Vysotskaia V."/>
            <person name="Mannhaupt G."/>
            <person name="Guldener U."/>
            <person name="Munsterkotter M."/>
            <person name="Haase D."/>
            <person name="Oesterheld M."/>
            <person name="Mewes H.W."/>
            <person name="Mauceli E.W."/>
            <person name="DeCaprio D."/>
            <person name="Wade C.M."/>
            <person name="Butler J."/>
            <person name="Young S."/>
            <person name="Jaffe D.B."/>
            <person name="Calvo S."/>
            <person name="Nusbaum C."/>
            <person name="Galagan J."/>
            <person name="Birren B.W."/>
        </authorList>
    </citation>
    <scope>NUCLEOTIDE SEQUENCE [LARGE SCALE GENOMIC DNA]</scope>
    <source>
        <strain evidence="4">DSM 14603 / FGSC 9021 / UM521</strain>
    </source>
</reference>
<name>A0A0D1DZM0_MYCMD</name>
<accession>A0A0D1DZM0</accession>